<gene>
    <name evidence="3" type="ORF">BOV88_11780</name>
    <name evidence="2" type="ORF">JV46_07480</name>
</gene>
<comment type="caution">
    <text evidence="2">The sequence shown here is derived from an EMBL/GenBank/DDBJ whole genome shotgun (WGS) entry which is preliminary data.</text>
</comment>
<keyword evidence="4" id="KW-1185">Reference proteome</keyword>
<dbReference type="eggNOG" id="ENOG502Z89J">
    <property type="taxonomic scope" value="Bacteria"/>
</dbReference>
<dbReference type="GeneID" id="86992648"/>
<accession>A0A0B0HDE3</accession>
<dbReference type="Proteomes" id="UP000030856">
    <property type="component" value="Unassembled WGS sequence"/>
</dbReference>
<evidence type="ECO:0000256" key="1">
    <source>
        <dbReference type="SAM" id="SignalP"/>
    </source>
</evidence>
<name>A0A0B0HDE3_SOVGS</name>
<dbReference type="Proteomes" id="UP000190962">
    <property type="component" value="Unassembled WGS sequence"/>
</dbReference>
<reference evidence="2 4" key="1">
    <citation type="journal article" date="2014" name="BMC Genomics">
        <title>The genome of the intracellular bacterium of the coastal bivalve, Solemya velum: a blueprint for thriving in and out of symbiosis.</title>
        <authorList>
            <person name="Dmytrenko O."/>
            <person name="Russell S.L."/>
            <person name="Loo W.T."/>
            <person name="Fontanez K.M."/>
            <person name="Liao L."/>
            <person name="Roeselers G."/>
            <person name="Sharma R."/>
            <person name="Stewart F.J."/>
            <person name="Newton I.L."/>
            <person name="Woyke T."/>
            <person name="Wu D."/>
            <person name="Lang J.M."/>
            <person name="Eisen J.A."/>
            <person name="Cavanaugh C.M."/>
        </authorList>
    </citation>
    <scope>NUCLEOTIDE SEQUENCE [LARGE SCALE GENOMIC DNA]</scope>
    <source>
        <strain evidence="2 4">WH</strain>
    </source>
</reference>
<dbReference type="EMBL" id="JRAA01000002">
    <property type="protein sequence ID" value="KHF25456.1"/>
    <property type="molecule type" value="Genomic_DNA"/>
</dbReference>
<sequence>MTQYKSILLAGLLPLLSSVAVADWSGNIAVEGRYFTSSPQWQGQGSEGISLSFQPEYRHQWNDGKDGFTFIPFVRLDSMDDERTHADIRELSYLHVMDGWEFRAGISKVFWGVTESQHLVDIINQTDLVESVDGEEKLGQPMVRVTRVFDTGSIDVFLMPWFRERTFPGINGRLRTSMPVDTDSAAYESDDEQRHFDYSLRWNGYLGNVDYALSWFDGTSREPGFIAHPDKPLELLAPYYYQLQQAGLELQYTGEAWLWKLEAVHRSTSVEDYWAATGGFEYTFVGINDSALDLGVIGEYLYDSRGTDGQAPFQNDLFVGARLTLNDAQSSELLAGAIIDLDHSSKTFRVEASRRIGQNYKLSVEAQLFADVDVNDPLAAFEKDSFVQVELARYF</sequence>
<dbReference type="OrthoDB" id="5298707at2"/>
<dbReference type="EMBL" id="MPNX01000022">
    <property type="protein sequence ID" value="OOY34100.1"/>
    <property type="molecule type" value="Genomic_DNA"/>
</dbReference>
<evidence type="ECO:0000313" key="5">
    <source>
        <dbReference type="Proteomes" id="UP000190962"/>
    </source>
</evidence>
<dbReference type="RefSeq" id="WP_043117696.1">
    <property type="nucleotide sequence ID" value="NZ_JRAA01000002.1"/>
</dbReference>
<evidence type="ECO:0000313" key="3">
    <source>
        <dbReference type="EMBL" id="OOY34100.1"/>
    </source>
</evidence>
<evidence type="ECO:0000313" key="4">
    <source>
        <dbReference type="Proteomes" id="UP000030856"/>
    </source>
</evidence>
<proteinExistence type="predicted"/>
<dbReference type="PATRIC" id="fig|2340.3.peg.2076"/>
<organism evidence="2 4">
    <name type="scientific">Solemya velum gill symbiont</name>
    <dbReference type="NCBI Taxonomy" id="2340"/>
    <lineage>
        <taxon>Bacteria</taxon>
        <taxon>Pseudomonadati</taxon>
        <taxon>Pseudomonadota</taxon>
        <taxon>Gammaproteobacteria</taxon>
        <taxon>sulfur-oxidizing symbionts</taxon>
    </lineage>
</organism>
<dbReference type="AlphaFoldDB" id="A0A0B0HDE3"/>
<dbReference type="STRING" id="2340.JV46_07480"/>
<protein>
    <recommendedName>
        <fullName evidence="6">Alginate export domain-containing protein</fullName>
    </recommendedName>
</protein>
<evidence type="ECO:0000313" key="2">
    <source>
        <dbReference type="EMBL" id="KHF25456.1"/>
    </source>
</evidence>
<keyword evidence="1" id="KW-0732">Signal</keyword>
<feature type="chain" id="PRO_5010611237" description="Alginate export domain-containing protein" evidence="1">
    <location>
        <begin position="23"/>
        <end position="395"/>
    </location>
</feature>
<reference evidence="3 5" key="2">
    <citation type="submission" date="2016-11" db="EMBL/GenBank/DDBJ databases">
        <title>Mixed transmission modes and dynamic genome evolution in an obligate animal-bacterial symbiosis.</title>
        <authorList>
            <person name="Russell S.L."/>
            <person name="Corbett-Detig R.B."/>
            <person name="Cavanaugh C.M."/>
        </authorList>
    </citation>
    <scope>NUCLEOTIDE SEQUENCE [LARGE SCALE GENOMIC DNA]</scope>
    <source>
        <strain evidence="3">MA-KB16</strain>
    </source>
</reference>
<feature type="signal peptide" evidence="1">
    <location>
        <begin position="1"/>
        <end position="22"/>
    </location>
</feature>
<evidence type="ECO:0008006" key="6">
    <source>
        <dbReference type="Google" id="ProtNLM"/>
    </source>
</evidence>